<reference evidence="1 2" key="1">
    <citation type="journal article" date="2010" name="Nature">
        <title>Nitrite-driven anaerobic methane oxidation by oxygenic bacteria.</title>
        <authorList>
            <person name="Ettwig K.F."/>
            <person name="Butler M.K."/>
            <person name="Le Paslier D."/>
            <person name="Pelletier E."/>
            <person name="Mangenot S."/>
            <person name="Kuypers M.M.M."/>
            <person name="Schreiber F."/>
            <person name="Dutilh B.E."/>
            <person name="Zedelius J."/>
            <person name="de Beer D."/>
            <person name="Gloerich J."/>
            <person name="Wessels H.J.C.T."/>
            <person name="van Allen T."/>
            <person name="Luesken F."/>
            <person name="Wu M."/>
            <person name="van de Pas-Schoonen K.T."/>
            <person name="Op den Camp H.J.M."/>
            <person name="Janssen-Megens E.M."/>
            <person name="Francoijs K-J."/>
            <person name="Stunnenberg H."/>
            <person name="Weissenbach J."/>
            <person name="Jetten M.S.M."/>
            <person name="Strous M."/>
        </authorList>
    </citation>
    <scope>NUCLEOTIDE SEQUENCE [LARGE SCALE GENOMIC DNA]</scope>
</reference>
<evidence type="ECO:0000313" key="2">
    <source>
        <dbReference type="Proteomes" id="UP000006898"/>
    </source>
</evidence>
<name>D5MFU6_METO1</name>
<accession>D5MFU6</accession>
<dbReference type="EMBL" id="FP565575">
    <property type="protein sequence ID" value="CBE68627.1"/>
    <property type="molecule type" value="Genomic_DNA"/>
</dbReference>
<protein>
    <submittedName>
        <fullName evidence="1">Uncharacterized protein</fullName>
    </submittedName>
</protein>
<evidence type="ECO:0000313" key="1">
    <source>
        <dbReference type="EMBL" id="CBE68627.1"/>
    </source>
</evidence>
<gene>
    <name evidence="1" type="ORF">DAMO_1567</name>
</gene>
<dbReference type="STRING" id="671143.DAMO_1567"/>
<proteinExistence type="predicted"/>
<dbReference type="Proteomes" id="UP000006898">
    <property type="component" value="Chromosome"/>
</dbReference>
<organism evidence="1 2">
    <name type="scientific">Methylomirabilis oxygeniifera</name>
    <dbReference type="NCBI Taxonomy" id="671143"/>
    <lineage>
        <taxon>Bacteria</taxon>
        <taxon>Candidatus Methylomirabilota</taxon>
        <taxon>Candidatus Methylomirabilia</taxon>
        <taxon>Candidatus Methylomirabilales</taxon>
        <taxon>Candidatus Methylomirabilaceae</taxon>
        <taxon>Candidatus Methylomirabilis</taxon>
    </lineage>
</organism>
<dbReference type="AlphaFoldDB" id="D5MFU6"/>
<dbReference type="HOGENOM" id="CLU_2970852_0_0_0"/>
<sequence length="58" mass="6527">MLILLYNMFVWVIEPGAMIHSDVVVPPVIVIGRTTLQYRTPGICPAQLSRPVDHVGRR</sequence>
<dbReference type="KEGG" id="mox:DAMO_1567"/>